<dbReference type="SMART" id="SM00385">
    <property type="entry name" value="CYCLIN"/>
    <property type="match status" value="1"/>
</dbReference>
<dbReference type="PANTHER" id="PTHR15615">
    <property type="match status" value="1"/>
</dbReference>
<dbReference type="PANTHER" id="PTHR15615:SF108">
    <property type="entry name" value="PROTEIN CNPPD1"/>
    <property type="match status" value="1"/>
</dbReference>
<evidence type="ECO:0000313" key="3">
    <source>
        <dbReference type="Proteomes" id="UP001295684"/>
    </source>
</evidence>
<dbReference type="EMBL" id="CAMPGE010014733">
    <property type="protein sequence ID" value="CAI2373388.1"/>
    <property type="molecule type" value="Genomic_DNA"/>
</dbReference>
<dbReference type="AlphaFoldDB" id="A0AAD2CXS6"/>
<reference evidence="2" key="1">
    <citation type="submission" date="2023-07" db="EMBL/GenBank/DDBJ databases">
        <authorList>
            <consortium name="AG Swart"/>
            <person name="Singh M."/>
            <person name="Singh A."/>
            <person name="Seah K."/>
            <person name="Emmerich C."/>
        </authorList>
    </citation>
    <scope>NUCLEOTIDE SEQUENCE</scope>
    <source>
        <strain evidence="2">DP1</strain>
    </source>
</reference>
<accession>A0AAD2CXS6</accession>
<dbReference type="InterPro" id="IPR013763">
    <property type="entry name" value="Cyclin-like_dom"/>
</dbReference>
<gene>
    <name evidence="2" type="ORF">ECRASSUSDP1_LOCUS14733</name>
</gene>
<dbReference type="SUPFAM" id="SSF47954">
    <property type="entry name" value="Cyclin-like"/>
    <property type="match status" value="1"/>
</dbReference>
<evidence type="ECO:0000313" key="2">
    <source>
        <dbReference type="EMBL" id="CAI2373388.1"/>
    </source>
</evidence>
<dbReference type="Pfam" id="PF08613">
    <property type="entry name" value="Cyclin"/>
    <property type="match status" value="1"/>
</dbReference>
<dbReference type="GO" id="GO:0019901">
    <property type="term" value="F:protein kinase binding"/>
    <property type="evidence" value="ECO:0007669"/>
    <property type="project" value="InterPro"/>
</dbReference>
<protein>
    <recommendedName>
        <fullName evidence="1">Cyclin-like domain-containing protein</fullName>
    </recommendedName>
</protein>
<name>A0AAD2CXS6_EUPCR</name>
<dbReference type="Proteomes" id="UP001295684">
    <property type="component" value="Unassembled WGS sequence"/>
</dbReference>
<keyword evidence="3" id="KW-1185">Reference proteome</keyword>
<feature type="domain" description="Cyclin-like" evidence="1">
    <location>
        <begin position="42"/>
        <end position="128"/>
    </location>
</feature>
<dbReference type="InterPro" id="IPR013922">
    <property type="entry name" value="Cyclin_PHO80-like"/>
</dbReference>
<sequence>MLGDAITLIPEARVMATTMTQINKVSRSAFKCRDFIRMSLDDYLQRIYQYSECHESCFVMAMIFIERVLQEYSASSKSLPFNVYTLCLASMVLAIKLSEDDTCNNEFYARLGGVSNDEMVELELELLKLIKFDIFISKEEFTSYQKEMISYQS</sequence>
<dbReference type="Gene3D" id="1.10.472.10">
    <property type="entry name" value="Cyclin-like"/>
    <property type="match status" value="1"/>
</dbReference>
<evidence type="ECO:0000259" key="1">
    <source>
        <dbReference type="SMART" id="SM00385"/>
    </source>
</evidence>
<dbReference type="InterPro" id="IPR036915">
    <property type="entry name" value="Cyclin-like_sf"/>
</dbReference>
<proteinExistence type="predicted"/>
<organism evidence="2 3">
    <name type="scientific">Euplotes crassus</name>
    <dbReference type="NCBI Taxonomy" id="5936"/>
    <lineage>
        <taxon>Eukaryota</taxon>
        <taxon>Sar</taxon>
        <taxon>Alveolata</taxon>
        <taxon>Ciliophora</taxon>
        <taxon>Intramacronucleata</taxon>
        <taxon>Spirotrichea</taxon>
        <taxon>Hypotrichia</taxon>
        <taxon>Euplotida</taxon>
        <taxon>Euplotidae</taxon>
        <taxon>Moneuplotes</taxon>
    </lineage>
</organism>
<comment type="caution">
    <text evidence="2">The sequence shown here is derived from an EMBL/GenBank/DDBJ whole genome shotgun (WGS) entry which is preliminary data.</text>
</comment>